<organism evidence="3 4">
    <name type="scientific">Streptomyces cacaoi</name>
    <dbReference type="NCBI Taxonomy" id="1898"/>
    <lineage>
        <taxon>Bacteria</taxon>
        <taxon>Bacillati</taxon>
        <taxon>Actinomycetota</taxon>
        <taxon>Actinomycetes</taxon>
        <taxon>Kitasatosporales</taxon>
        <taxon>Streptomycetaceae</taxon>
        <taxon>Streptomyces</taxon>
    </lineage>
</organism>
<protein>
    <submittedName>
        <fullName evidence="3">Urea ABC transporter substrate-binding protein</fullName>
    </submittedName>
</protein>
<dbReference type="PANTHER" id="PTHR47628">
    <property type="match status" value="1"/>
</dbReference>
<reference evidence="3 4" key="1">
    <citation type="submission" date="2019-06" db="EMBL/GenBank/DDBJ databases">
        <title>Whole genome shotgun sequence of Streptomyces cacaoi subsp. cacaoi NBRC 12748.</title>
        <authorList>
            <person name="Hosoyama A."/>
            <person name="Uohara A."/>
            <person name="Ohji S."/>
            <person name="Ichikawa N."/>
        </authorList>
    </citation>
    <scope>NUCLEOTIDE SEQUENCE [LARGE SCALE GENOMIC DNA]</scope>
    <source>
        <strain evidence="3 4">NBRC 12748</strain>
    </source>
</reference>
<keyword evidence="2" id="KW-0472">Membrane</keyword>
<dbReference type="OrthoDB" id="7337537at2"/>
<keyword evidence="4" id="KW-1185">Reference proteome</keyword>
<accession>A0A4Y3R5K6</accession>
<dbReference type="PANTHER" id="PTHR47628:SF1">
    <property type="entry name" value="ALIPHATIC AMIDASE EXPRESSION-REGULATING PROTEIN"/>
    <property type="match status" value="1"/>
</dbReference>
<dbReference type="EMBL" id="BJMM01000027">
    <property type="protein sequence ID" value="GEB52073.1"/>
    <property type="molecule type" value="Genomic_DNA"/>
</dbReference>
<dbReference type="AlphaFoldDB" id="A0A4Y3R5K6"/>
<evidence type="ECO:0000256" key="1">
    <source>
        <dbReference type="SAM" id="MobiDB-lite"/>
    </source>
</evidence>
<feature type="transmembrane region" description="Helical" evidence="2">
    <location>
        <begin position="29"/>
        <end position="49"/>
    </location>
</feature>
<dbReference type="Gene3D" id="3.40.50.2300">
    <property type="match status" value="2"/>
</dbReference>
<feature type="region of interest" description="Disordered" evidence="1">
    <location>
        <begin position="1"/>
        <end position="22"/>
    </location>
</feature>
<sequence length="458" mass="50091">MWGKCAEPDPPSPPSPTALGPSRRERGMFALMTVAVLGYVLLVSAMTPAEPRQRPPLRVGVLHSQTGRLAHLEKPLADATLMAIDEINARGGLLGREVVPVQVDGASRGRTFAQATRKLLSGGAVRTIFGGYASAARRSMIPVVERYDGLLFYPAVYEGGETSHRVVYTGATPNQYITPAIQWFLDNGARSFHLVGSDYIYPRVSLALVRSQLASCGARVVGEDYLEPDTEKVSAVVRRIRGAEPDVIVSALAGATNGPFFTALRGDADGRRIPTLNLVSDEWELRSAEAQRKAGAYVAGDFVAANYFESLPDAANRRFVREYKRRYGARRVSDTIAAAYAGVHLWAHAVRSAQDAAPEAVLRAVRGASLAAPGGTVYADRQNRHLWKRARVGRIRLDGRVEPVWSSEAVIRPAPYSPYRSKQEWDALVRYLYHGWGARWERPPGGRLLPQESRPGAP</sequence>
<proteinExistence type="predicted"/>
<keyword evidence="2" id="KW-1133">Transmembrane helix</keyword>
<name>A0A4Y3R5K6_STRCI</name>
<dbReference type="Pfam" id="PF13433">
    <property type="entry name" value="Peripla_BP_5"/>
    <property type="match status" value="1"/>
</dbReference>
<comment type="caution">
    <text evidence="3">The sequence shown here is derived from an EMBL/GenBank/DDBJ whole genome shotgun (WGS) entry which is preliminary data.</text>
</comment>
<dbReference type="SUPFAM" id="SSF53822">
    <property type="entry name" value="Periplasmic binding protein-like I"/>
    <property type="match status" value="1"/>
</dbReference>
<gene>
    <name evidence="3" type="ORF">SCA03_46240</name>
</gene>
<evidence type="ECO:0000313" key="4">
    <source>
        <dbReference type="Proteomes" id="UP000319210"/>
    </source>
</evidence>
<evidence type="ECO:0000313" key="3">
    <source>
        <dbReference type="EMBL" id="GEB52073.1"/>
    </source>
</evidence>
<dbReference type="InterPro" id="IPR028082">
    <property type="entry name" value="Peripla_BP_I"/>
</dbReference>
<dbReference type="Proteomes" id="UP000319210">
    <property type="component" value="Unassembled WGS sequence"/>
</dbReference>
<keyword evidence="2" id="KW-0812">Transmembrane</keyword>
<evidence type="ECO:0000256" key="2">
    <source>
        <dbReference type="SAM" id="Phobius"/>
    </source>
</evidence>